<feature type="compositionally biased region" description="Polar residues" evidence="1">
    <location>
        <begin position="70"/>
        <end position="85"/>
    </location>
</feature>
<name>A0AA87Z3L2_FICCA</name>
<dbReference type="AlphaFoldDB" id="A0AA87Z3L2"/>
<feature type="region of interest" description="Disordered" evidence="1">
    <location>
        <begin position="38"/>
        <end position="58"/>
    </location>
</feature>
<evidence type="ECO:0000256" key="1">
    <source>
        <dbReference type="SAM" id="MobiDB-lite"/>
    </source>
</evidence>
<organism evidence="2 4">
    <name type="scientific">Ficus carica</name>
    <name type="common">Common fig</name>
    <dbReference type="NCBI Taxonomy" id="3494"/>
    <lineage>
        <taxon>Eukaryota</taxon>
        <taxon>Viridiplantae</taxon>
        <taxon>Streptophyta</taxon>
        <taxon>Embryophyta</taxon>
        <taxon>Tracheophyta</taxon>
        <taxon>Spermatophyta</taxon>
        <taxon>Magnoliopsida</taxon>
        <taxon>eudicotyledons</taxon>
        <taxon>Gunneridae</taxon>
        <taxon>Pentapetalae</taxon>
        <taxon>rosids</taxon>
        <taxon>fabids</taxon>
        <taxon>Rosales</taxon>
        <taxon>Moraceae</taxon>
        <taxon>Ficeae</taxon>
        <taxon>Ficus</taxon>
    </lineage>
</organism>
<keyword evidence="4" id="KW-1185">Reference proteome</keyword>
<feature type="compositionally biased region" description="Low complexity" evidence="1">
    <location>
        <begin position="116"/>
        <end position="126"/>
    </location>
</feature>
<feature type="region of interest" description="Disordered" evidence="1">
    <location>
        <begin position="70"/>
        <end position="132"/>
    </location>
</feature>
<accession>A0AA87Z3L2</accession>
<reference evidence="2" key="1">
    <citation type="submission" date="2023-07" db="EMBL/GenBank/DDBJ databases">
        <title>draft genome sequence of fig (Ficus carica).</title>
        <authorList>
            <person name="Takahashi T."/>
            <person name="Nishimura K."/>
        </authorList>
    </citation>
    <scope>NUCLEOTIDE SEQUENCE</scope>
</reference>
<sequence length="132" mass="14015">MELRLFLGEFFDAICVTDCGKKDMLLLQLAQHKIRAVNSAASPAPPPASPAQDSGQQIWLPAQPALLRPQSQPARISGRILTQQPVRPVTPAQHKSRAESSARPVSSAKQPACMKSAPSTAATPASLPRVSS</sequence>
<dbReference type="EMBL" id="BTGU01003264">
    <property type="protein sequence ID" value="GMN29322.1"/>
    <property type="molecule type" value="Genomic_DNA"/>
</dbReference>
<protein>
    <submittedName>
        <fullName evidence="2">Uncharacterized protein</fullName>
    </submittedName>
</protein>
<evidence type="ECO:0000313" key="2">
    <source>
        <dbReference type="EMBL" id="GMN29309.1"/>
    </source>
</evidence>
<evidence type="ECO:0000313" key="3">
    <source>
        <dbReference type="EMBL" id="GMN29322.1"/>
    </source>
</evidence>
<comment type="caution">
    <text evidence="2">The sequence shown here is derived from an EMBL/GenBank/DDBJ whole genome shotgun (WGS) entry which is preliminary data.</text>
</comment>
<dbReference type="EMBL" id="BTGU01003263">
    <property type="protein sequence ID" value="GMN29309.1"/>
    <property type="molecule type" value="Genomic_DNA"/>
</dbReference>
<proteinExistence type="predicted"/>
<evidence type="ECO:0000313" key="4">
    <source>
        <dbReference type="Proteomes" id="UP001187192"/>
    </source>
</evidence>
<gene>
    <name evidence="2" type="ORF">TIFTF001_044335</name>
    <name evidence="3" type="ORF">TIFTF001_044336</name>
</gene>
<dbReference type="Proteomes" id="UP001187192">
    <property type="component" value="Unassembled WGS sequence"/>
</dbReference>